<feature type="transmembrane region" description="Helical" evidence="2">
    <location>
        <begin position="51"/>
        <end position="69"/>
    </location>
</feature>
<proteinExistence type="predicted"/>
<accession>A0ABW2L918</accession>
<dbReference type="Proteomes" id="UP001596472">
    <property type="component" value="Unassembled WGS sequence"/>
</dbReference>
<dbReference type="RefSeq" id="WP_379714885.1">
    <property type="nucleotide sequence ID" value="NZ_JBHTBS010000011.1"/>
</dbReference>
<feature type="transmembrane region" description="Helical" evidence="2">
    <location>
        <begin position="81"/>
        <end position="102"/>
    </location>
</feature>
<evidence type="ECO:0000313" key="3">
    <source>
        <dbReference type="EMBL" id="MFC7338911.1"/>
    </source>
</evidence>
<evidence type="ECO:0000313" key="4">
    <source>
        <dbReference type="Proteomes" id="UP001596472"/>
    </source>
</evidence>
<gene>
    <name evidence="3" type="ORF">ACFQY0_17070</name>
</gene>
<organism evidence="3 4">
    <name type="scientific">Haloferula chungangensis</name>
    <dbReference type="NCBI Taxonomy" id="1048331"/>
    <lineage>
        <taxon>Bacteria</taxon>
        <taxon>Pseudomonadati</taxon>
        <taxon>Verrucomicrobiota</taxon>
        <taxon>Verrucomicrobiia</taxon>
        <taxon>Verrucomicrobiales</taxon>
        <taxon>Verrucomicrobiaceae</taxon>
        <taxon>Haloferula</taxon>
    </lineage>
</organism>
<protein>
    <recommendedName>
        <fullName evidence="5">DUF3618 domain-containing protein</fullName>
    </recommendedName>
</protein>
<keyword evidence="2" id="KW-0812">Transmembrane</keyword>
<evidence type="ECO:0000256" key="1">
    <source>
        <dbReference type="SAM" id="MobiDB-lite"/>
    </source>
</evidence>
<sequence length="136" mass="15185">MARDPQQRPEIAELIRRIEDSRANVGNHVAQLRRSLDVPSRIKHSVTSSPLAWFGGSLGAGVLASRIFRRKPKKVATKSKGIIGLLIATIMTMVKPAIRGILVSELQRRFKVHTKWQNPSQETHLPLSKPRTPPSN</sequence>
<feature type="region of interest" description="Disordered" evidence="1">
    <location>
        <begin position="115"/>
        <end position="136"/>
    </location>
</feature>
<name>A0ABW2L918_9BACT</name>
<reference evidence="4" key="1">
    <citation type="journal article" date="2019" name="Int. J. Syst. Evol. Microbiol.">
        <title>The Global Catalogue of Microorganisms (GCM) 10K type strain sequencing project: providing services to taxonomists for standard genome sequencing and annotation.</title>
        <authorList>
            <consortium name="The Broad Institute Genomics Platform"/>
            <consortium name="The Broad Institute Genome Sequencing Center for Infectious Disease"/>
            <person name="Wu L."/>
            <person name="Ma J."/>
        </authorList>
    </citation>
    <scope>NUCLEOTIDE SEQUENCE [LARGE SCALE GENOMIC DNA]</scope>
    <source>
        <strain evidence="4">CGMCC 4.1467</strain>
    </source>
</reference>
<keyword evidence="2" id="KW-1133">Transmembrane helix</keyword>
<keyword evidence="4" id="KW-1185">Reference proteome</keyword>
<comment type="caution">
    <text evidence="3">The sequence shown here is derived from an EMBL/GenBank/DDBJ whole genome shotgun (WGS) entry which is preliminary data.</text>
</comment>
<evidence type="ECO:0008006" key="5">
    <source>
        <dbReference type="Google" id="ProtNLM"/>
    </source>
</evidence>
<evidence type="ECO:0000256" key="2">
    <source>
        <dbReference type="SAM" id="Phobius"/>
    </source>
</evidence>
<keyword evidence="2" id="KW-0472">Membrane</keyword>
<dbReference type="EMBL" id="JBHTBS010000011">
    <property type="protein sequence ID" value="MFC7338911.1"/>
    <property type="molecule type" value="Genomic_DNA"/>
</dbReference>